<protein>
    <submittedName>
        <fullName evidence="1">Leucine Rich repeats (2 copies)</fullName>
    </submittedName>
</protein>
<evidence type="ECO:0000313" key="2">
    <source>
        <dbReference type="Proteomes" id="UP000320421"/>
    </source>
</evidence>
<dbReference type="AlphaFoldDB" id="A0A517PQM6"/>
<dbReference type="EMBL" id="CP036266">
    <property type="protein sequence ID" value="QDT21683.1"/>
    <property type="molecule type" value="Genomic_DNA"/>
</dbReference>
<name>A0A517PQM6_9PLAN</name>
<keyword evidence="2" id="KW-1185">Reference proteome</keyword>
<proteinExistence type="predicted"/>
<dbReference type="InterPro" id="IPR001611">
    <property type="entry name" value="Leu-rich_rpt"/>
</dbReference>
<reference evidence="1 2" key="1">
    <citation type="submission" date="2019-02" db="EMBL/GenBank/DDBJ databases">
        <title>Deep-cultivation of Planctomycetes and their phenomic and genomic characterization uncovers novel biology.</title>
        <authorList>
            <person name="Wiegand S."/>
            <person name="Jogler M."/>
            <person name="Boedeker C."/>
            <person name="Pinto D."/>
            <person name="Vollmers J."/>
            <person name="Rivas-Marin E."/>
            <person name="Kohn T."/>
            <person name="Peeters S.H."/>
            <person name="Heuer A."/>
            <person name="Rast P."/>
            <person name="Oberbeckmann S."/>
            <person name="Bunk B."/>
            <person name="Jeske O."/>
            <person name="Meyerdierks A."/>
            <person name="Storesund J.E."/>
            <person name="Kallscheuer N."/>
            <person name="Luecker S."/>
            <person name="Lage O.M."/>
            <person name="Pohl T."/>
            <person name="Merkel B.J."/>
            <person name="Hornburger P."/>
            <person name="Mueller R.-W."/>
            <person name="Bruemmer F."/>
            <person name="Labrenz M."/>
            <person name="Spormann A.M."/>
            <person name="Op den Camp H."/>
            <person name="Overmann J."/>
            <person name="Amann R."/>
            <person name="Jetten M.S.M."/>
            <person name="Mascher T."/>
            <person name="Medema M.H."/>
            <person name="Devos D.P."/>
            <person name="Kaster A.-K."/>
            <person name="Ovreas L."/>
            <person name="Rohde M."/>
            <person name="Galperin M.Y."/>
            <person name="Jogler C."/>
        </authorList>
    </citation>
    <scope>NUCLEOTIDE SEQUENCE [LARGE SCALE GENOMIC DNA]</scope>
    <source>
        <strain evidence="1 2">HG66A1</strain>
    </source>
</reference>
<dbReference type="PANTHER" id="PTHR13318">
    <property type="entry name" value="PARTNER OF PAIRED, ISOFORM B-RELATED"/>
    <property type="match status" value="1"/>
</dbReference>
<dbReference type="InterPro" id="IPR032675">
    <property type="entry name" value="LRR_dom_sf"/>
</dbReference>
<dbReference type="SUPFAM" id="SSF52047">
    <property type="entry name" value="RNI-like"/>
    <property type="match status" value="1"/>
</dbReference>
<dbReference type="OrthoDB" id="232968at2"/>
<gene>
    <name evidence="1" type="ORF">HG66A1_34860</name>
</gene>
<dbReference type="RefSeq" id="WP_145186378.1">
    <property type="nucleotide sequence ID" value="NZ_CP036266.1"/>
</dbReference>
<accession>A0A517PQM6</accession>
<sequence length="200" mass="22465">MDELAAFVEKKDGVSLQNELGDICLVELANQNVDDLDLDIFKQSCANEITHLYLNGTQISDEGLAKLASLQRLEILDLGDTKITGTGFATVKFTSLKKLSFRECDKLTVEGFQQIVKCQDLENLNLIESNIEDPFLQEIAKLPRLKTLWVDHTKVTNAGLPYLNGMTQLKLLEIRGTAITREGMLQLWQHLPDLNNGFIM</sequence>
<evidence type="ECO:0000313" key="1">
    <source>
        <dbReference type="EMBL" id="QDT21683.1"/>
    </source>
</evidence>
<dbReference type="GO" id="GO:0019005">
    <property type="term" value="C:SCF ubiquitin ligase complex"/>
    <property type="evidence" value="ECO:0007669"/>
    <property type="project" value="TreeGrafter"/>
</dbReference>
<dbReference type="GO" id="GO:0031146">
    <property type="term" value="P:SCF-dependent proteasomal ubiquitin-dependent protein catabolic process"/>
    <property type="evidence" value="ECO:0007669"/>
    <property type="project" value="TreeGrafter"/>
</dbReference>
<organism evidence="1 2">
    <name type="scientific">Gimesia chilikensis</name>
    <dbReference type="NCBI Taxonomy" id="2605989"/>
    <lineage>
        <taxon>Bacteria</taxon>
        <taxon>Pseudomonadati</taxon>
        <taxon>Planctomycetota</taxon>
        <taxon>Planctomycetia</taxon>
        <taxon>Planctomycetales</taxon>
        <taxon>Planctomycetaceae</taxon>
        <taxon>Gimesia</taxon>
    </lineage>
</organism>
<dbReference type="Pfam" id="PF13516">
    <property type="entry name" value="LRR_6"/>
    <property type="match status" value="1"/>
</dbReference>
<dbReference type="Proteomes" id="UP000320421">
    <property type="component" value="Chromosome"/>
</dbReference>
<dbReference type="Gene3D" id="3.80.10.10">
    <property type="entry name" value="Ribonuclease Inhibitor"/>
    <property type="match status" value="1"/>
</dbReference>